<keyword evidence="4" id="KW-0961">Cell wall biogenesis/degradation</keyword>
<dbReference type="PANTHER" id="PTHR30124:SF0">
    <property type="entry name" value="MEMBRANE-BOUND LYTIC MUREIN TRANSGLYCOSYLASE A"/>
    <property type="match status" value="1"/>
</dbReference>
<evidence type="ECO:0000313" key="8">
    <source>
        <dbReference type="EMBL" id="GIL40727.1"/>
    </source>
</evidence>
<dbReference type="InterPro" id="IPR036908">
    <property type="entry name" value="RlpA-like_sf"/>
</dbReference>
<evidence type="ECO:0000256" key="3">
    <source>
        <dbReference type="ARBA" id="ARBA00023239"/>
    </source>
</evidence>
<dbReference type="InterPro" id="IPR010611">
    <property type="entry name" value="3D_dom"/>
</dbReference>
<evidence type="ECO:0000259" key="7">
    <source>
        <dbReference type="SMART" id="SM00925"/>
    </source>
</evidence>
<dbReference type="CDD" id="cd14485">
    <property type="entry name" value="mltA_like_LT_A"/>
    <property type="match status" value="1"/>
</dbReference>
<dbReference type="EMBL" id="BOPV01000001">
    <property type="protein sequence ID" value="GIL40727.1"/>
    <property type="molecule type" value="Genomic_DNA"/>
</dbReference>
<dbReference type="SMART" id="SM00925">
    <property type="entry name" value="MltA"/>
    <property type="match status" value="1"/>
</dbReference>
<dbReference type="Proteomes" id="UP000681075">
    <property type="component" value="Unassembled WGS sequence"/>
</dbReference>
<dbReference type="PROSITE" id="PS51257">
    <property type="entry name" value="PROKAR_LIPOPROTEIN"/>
    <property type="match status" value="1"/>
</dbReference>
<dbReference type="GO" id="GO:0019867">
    <property type="term" value="C:outer membrane"/>
    <property type="evidence" value="ECO:0007669"/>
    <property type="project" value="InterPro"/>
</dbReference>
<gene>
    <name evidence="8" type="ORF">TMPK1_29640</name>
</gene>
<reference evidence="8" key="1">
    <citation type="submission" date="2021-02" db="EMBL/GenBank/DDBJ databases">
        <title>Genome sequence of Rhodospirillales sp. strain TMPK1 isolated from soil.</title>
        <authorList>
            <person name="Nakai R."/>
            <person name="Kusada H."/>
            <person name="Tamaki H."/>
        </authorList>
    </citation>
    <scope>NUCLEOTIDE SEQUENCE</scope>
    <source>
        <strain evidence="8">TMPK1</strain>
    </source>
</reference>
<dbReference type="Gene3D" id="2.40.240.50">
    <property type="entry name" value="Barwin-like endoglucanases"/>
    <property type="match status" value="1"/>
</dbReference>
<proteinExistence type="predicted"/>
<dbReference type="InterPro" id="IPR005300">
    <property type="entry name" value="MltA_B"/>
</dbReference>
<feature type="signal peptide" evidence="6">
    <location>
        <begin position="1"/>
        <end position="22"/>
    </location>
</feature>
<dbReference type="CDD" id="cd14668">
    <property type="entry name" value="mlta_B"/>
    <property type="match status" value="1"/>
</dbReference>
<dbReference type="PIRSF" id="PIRSF019422">
    <property type="entry name" value="MltA"/>
    <property type="match status" value="1"/>
</dbReference>
<evidence type="ECO:0000256" key="1">
    <source>
        <dbReference type="ARBA" id="ARBA00001420"/>
    </source>
</evidence>
<dbReference type="RefSeq" id="WP_420243908.1">
    <property type="nucleotide sequence ID" value="NZ_BOPV01000001.1"/>
</dbReference>
<protein>
    <recommendedName>
        <fullName evidence="2">peptidoglycan lytic exotransglycosylase</fullName>
        <ecNumber evidence="2">4.2.2.n1</ecNumber>
    </recommendedName>
    <alternativeName>
        <fullName evidence="5">Murein hydrolase A</fullName>
    </alternativeName>
</protein>
<dbReference type="AlphaFoldDB" id="A0A8S8XGW3"/>
<dbReference type="PANTHER" id="PTHR30124">
    <property type="entry name" value="MEMBRANE-BOUND LYTIC MUREIN TRANSGLYCOSYLASE A"/>
    <property type="match status" value="1"/>
</dbReference>
<dbReference type="GO" id="GO:0004553">
    <property type="term" value="F:hydrolase activity, hydrolyzing O-glycosyl compounds"/>
    <property type="evidence" value="ECO:0007669"/>
    <property type="project" value="InterPro"/>
</dbReference>
<dbReference type="Gene3D" id="2.40.40.10">
    <property type="entry name" value="RlpA-like domain"/>
    <property type="match status" value="1"/>
</dbReference>
<dbReference type="GO" id="GO:0009254">
    <property type="term" value="P:peptidoglycan turnover"/>
    <property type="evidence" value="ECO:0007669"/>
    <property type="project" value="InterPro"/>
</dbReference>
<name>A0A8S8XGW3_9PROT</name>
<dbReference type="GO" id="GO:0071555">
    <property type="term" value="P:cell wall organization"/>
    <property type="evidence" value="ECO:0007669"/>
    <property type="project" value="UniProtKB-KW"/>
</dbReference>
<evidence type="ECO:0000313" key="9">
    <source>
        <dbReference type="Proteomes" id="UP000681075"/>
    </source>
</evidence>
<feature type="domain" description="Lytic transglycosylase MltA" evidence="7">
    <location>
        <begin position="125"/>
        <end position="282"/>
    </location>
</feature>
<dbReference type="GO" id="GO:0008933">
    <property type="term" value="F:peptidoglycan lytic transglycosylase activity"/>
    <property type="evidence" value="ECO:0007669"/>
    <property type="project" value="TreeGrafter"/>
</dbReference>
<dbReference type="EC" id="4.2.2.n1" evidence="2"/>
<organism evidence="8 9">
    <name type="scientific">Roseiterribacter gracilis</name>
    <dbReference type="NCBI Taxonomy" id="2812848"/>
    <lineage>
        <taxon>Bacteria</taxon>
        <taxon>Pseudomonadati</taxon>
        <taxon>Pseudomonadota</taxon>
        <taxon>Alphaproteobacteria</taxon>
        <taxon>Rhodospirillales</taxon>
        <taxon>Roseiterribacteraceae</taxon>
        <taxon>Roseiterribacter</taxon>
    </lineage>
</organism>
<dbReference type="Pfam" id="PF06725">
    <property type="entry name" value="3D"/>
    <property type="match status" value="1"/>
</dbReference>
<sequence>MRATKRASFLRTFVLLASFALASCAQHAPPRTVALDQLPGWSDDKIGDARDAVLASCARFDRGDSKAKVGPDGVAGTVGAWRAACADIKRDSDFRASLLRNFEALRMETPDGKSDGLFTGYYEPEIAGAPEKTARATVPIYGKPTDLITVDLGQFRDTLAGQRVSGRVQDGKLIPYDDRAQIARSGLGARAPIIAWAEDPVALFVLEIQGSGRIRYPDGRIQRIGYAAGNGRPYVPIGKVLVAQGALDADTVSMPAIRAWLAANPARVREILDSNPSNIFFQLTNKPATGTSNIALTPGRSLAVDTKFIPLDTPLWLDCEDPRGSGRLRRLVVAQDTGGAIQGAVRGDLFWGPGAQAEDAAGRMKSRGSLWLLKPKNVTS</sequence>
<comment type="catalytic activity">
    <reaction evidence="1">
        <text>Exolytic cleavage of the (1-&gt;4)-beta-glycosidic linkage between N-acetylmuramic acid (MurNAc) and N-acetylglucosamine (GlcNAc) residues in peptidoglycan, from either the reducing or the non-reducing ends of the peptidoglycan chains, with concomitant formation of a 1,6-anhydrobond in the MurNAc residue.</text>
        <dbReference type="EC" id="4.2.2.n1"/>
    </reaction>
</comment>
<dbReference type="Pfam" id="PF03562">
    <property type="entry name" value="MltA"/>
    <property type="match status" value="1"/>
</dbReference>
<dbReference type="SUPFAM" id="SSF50685">
    <property type="entry name" value="Barwin-like endoglucanases"/>
    <property type="match status" value="1"/>
</dbReference>
<comment type="caution">
    <text evidence="8">The sequence shown here is derived from an EMBL/GenBank/DDBJ whole genome shotgun (WGS) entry which is preliminary data.</text>
</comment>
<keyword evidence="9" id="KW-1185">Reference proteome</keyword>
<evidence type="ECO:0000256" key="2">
    <source>
        <dbReference type="ARBA" id="ARBA00012587"/>
    </source>
</evidence>
<evidence type="ECO:0000256" key="5">
    <source>
        <dbReference type="ARBA" id="ARBA00030918"/>
    </source>
</evidence>
<dbReference type="GO" id="GO:0009253">
    <property type="term" value="P:peptidoglycan catabolic process"/>
    <property type="evidence" value="ECO:0007669"/>
    <property type="project" value="TreeGrafter"/>
</dbReference>
<accession>A0A8S8XGW3</accession>
<keyword evidence="3" id="KW-0456">Lyase</keyword>
<evidence type="ECO:0000256" key="6">
    <source>
        <dbReference type="SAM" id="SignalP"/>
    </source>
</evidence>
<evidence type="ECO:0000256" key="4">
    <source>
        <dbReference type="ARBA" id="ARBA00023316"/>
    </source>
</evidence>
<feature type="chain" id="PRO_5035810764" description="peptidoglycan lytic exotransglycosylase" evidence="6">
    <location>
        <begin position="23"/>
        <end position="380"/>
    </location>
</feature>
<dbReference type="InterPro" id="IPR026044">
    <property type="entry name" value="MltA"/>
</dbReference>
<keyword evidence="6" id="KW-0732">Signal</keyword>